<keyword evidence="3" id="KW-0998">Cell outer membrane</keyword>
<evidence type="ECO:0000259" key="4">
    <source>
        <dbReference type="Pfam" id="PF04355"/>
    </source>
</evidence>
<keyword evidence="2" id="KW-0472">Membrane</keyword>
<dbReference type="InterPro" id="IPR037873">
    <property type="entry name" value="BamE-like"/>
</dbReference>
<dbReference type="GO" id="GO:0051205">
    <property type="term" value="P:protein insertion into membrane"/>
    <property type="evidence" value="ECO:0007669"/>
    <property type="project" value="TreeGrafter"/>
</dbReference>
<dbReference type="Pfam" id="PF04355">
    <property type="entry name" value="BamE"/>
    <property type="match status" value="1"/>
</dbReference>
<dbReference type="GO" id="GO:0030674">
    <property type="term" value="F:protein-macromolecule adaptor activity"/>
    <property type="evidence" value="ECO:0007669"/>
    <property type="project" value="TreeGrafter"/>
</dbReference>
<dbReference type="AlphaFoldDB" id="A0A3B0XG43"/>
<protein>
    <recommendedName>
        <fullName evidence="4">Outer membrane protein assembly factor BamE domain-containing protein</fullName>
    </recommendedName>
</protein>
<organism evidence="5">
    <name type="scientific">hydrothermal vent metagenome</name>
    <dbReference type="NCBI Taxonomy" id="652676"/>
    <lineage>
        <taxon>unclassified sequences</taxon>
        <taxon>metagenomes</taxon>
        <taxon>ecological metagenomes</taxon>
    </lineage>
</organism>
<feature type="domain" description="Outer membrane protein assembly factor BamE" evidence="4">
    <location>
        <begin position="38"/>
        <end position="106"/>
    </location>
</feature>
<evidence type="ECO:0000256" key="2">
    <source>
        <dbReference type="ARBA" id="ARBA00023136"/>
    </source>
</evidence>
<evidence type="ECO:0000313" key="5">
    <source>
        <dbReference type="EMBL" id="VAW54964.1"/>
    </source>
</evidence>
<accession>A0A3B0XG43</accession>
<evidence type="ECO:0000256" key="1">
    <source>
        <dbReference type="ARBA" id="ARBA00022729"/>
    </source>
</evidence>
<dbReference type="Gene3D" id="3.30.1450.10">
    <property type="match status" value="1"/>
</dbReference>
<reference evidence="5" key="1">
    <citation type="submission" date="2018-06" db="EMBL/GenBank/DDBJ databases">
        <authorList>
            <person name="Zhirakovskaya E."/>
        </authorList>
    </citation>
    <scope>NUCLEOTIDE SEQUENCE</scope>
</reference>
<name>A0A3B0XG43_9ZZZZ</name>
<keyword evidence="1" id="KW-0732">Signal</keyword>
<dbReference type="EMBL" id="UOFE01000045">
    <property type="protein sequence ID" value="VAW54964.1"/>
    <property type="molecule type" value="Genomic_DNA"/>
</dbReference>
<dbReference type="GO" id="GO:1990063">
    <property type="term" value="C:Bam protein complex"/>
    <property type="evidence" value="ECO:0007669"/>
    <property type="project" value="TreeGrafter"/>
</dbReference>
<evidence type="ECO:0000256" key="3">
    <source>
        <dbReference type="ARBA" id="ARBA00023237"/>
    </source>
</evidence>
<dbReference type="HAMAP" id="MF_00925">
    <property type="entry name" value="OM_assembly_BamE"/>
    <property type="match status" value="1"/>
</dbReference>
<sequence length="114" mass="13360">MNLFTHLITPALIVSFALLTTACESWLPQAHKLDMNQGNTIKLEQKEAIEIGMNKAEVRKIMGSPMLSDPFHNQRWDYIYRFIPKKGFERKSLLTLYFEDEKLIKIDDLQYVEP</sequence>
<proteinExistence type="inferred from homology"/>
<gene>
    <name evidence="5" type="ORF">MNBD_GAMMA05-1679</name>
</gene>
<dbReference type="PANTHER" id="PTHR37482:SF1">
    <property type="entry name" value="OUTER MEMBRANE PROTEIN ASSEMBLY FACTOR BAME"/>
    <property type="match status" value="1"/>
</dbReference>
<dbReference type="InterPro" id="IPR026592">
    <property type="entry name" value="BamE"/>
</dbReference>
<dbReference type="InterPro" id="IPR007450">
    <property type="entry name" value="BamE_dom"/>
</dbReference>
<dbReference type="PANTHER" id="PTHR37482">
    <property type="entry name" value="OUTER MEMBRANE PROTEIN ASSEMBLY FACTOR BAME"/>
    <property type="match status" value="1"/>
</dbReference>
<dbReference type="GO" id="GO:0043165">
    <property type="term" value="P:Gram-negative-bacterium-type cell outer membrane assembly"/>
    <property type="evidence" value="ECO:0007669"/>
    <property type="project" value="TreeGrafter"/>
</dbReference>